<dbReference type="GO" id="GO:0030018">
    <property type="term" value="C:Z disc"/>
    <property type="evidence" value="ECO:0007669"/>
    <property type="project" value="TreeGrafter"/>
</dbReference>
<dbReference type="GO" id="GO:0042383">
    <property type="term" value="C:sarcolemma"/>
    <property type="evidence" value="ECO:0007669"/>
    <property type="project" value="TreeGrafter"/>
</dbReference>
<gene>
    <name evidence="2" type="ORF">UJA718_LOCUS39961</name>
</gene>
<dbReference type="EMBL" id="CAJOBP010043250">
    <property type="protein sequence ID" value="CAF4772120.1"/>
    <property type="molecule type" value="Genomic_DNA"/>
</dbReference>
<dbReference type="AlphaFoldDB" id="A0A821MPZ7"/>
<dbReference type="GO" id="GO:0005790">
    <property type="term" value="C:smooth endoplasmic reticulum"/>
    <property type="evidence" value="ECO:0007669"/>
    <property type="project" value="TreeGrafter"/>
</dbReference>
<dbReference type="GO" id="GO:0033017">
    <property type="term" value="C:sarcoplasmic reticulum membrane"/>
    <property type="evidence" value="ECO:0007669"/>
    <property type="project" value="TreeGrafter"/>
</dbReference>
<dbReference type="PANTHER" id="PTHR46399:SF8">
    <property type="entry name" value="B30.2_SPRY DOMAIN-CONTAINING PROTEIN"/>
    <property type="match status" value="1"/>
</dbReference>
<feature type="non-terminal residue" evidence="2">
    <location>
        <position position="1"/>
    </location>
</feature>
<accession>A0A821MPZ7</accession>
<keyword evidence="3" id="KW-1185">Reference proteome</keyword>
<comment type="caution">
    <text evidence="2">The sequence shown here is derived from an EMBL/GenBank/DDBJ whole genome shotgun (WGS) entry which is preliminary data.</text>
</comment>
<dbReference type="InterPro" id="IPR015925">
    <property type="entry name" value="Ryanodine_IP3_receptor"/>
</dbReference>
<evidence type="ECO:0000313" key="3">
    <source>
        <dbReference type="Proteomes" id="UP000663873"/>
    </source>
</evidence>
<evidence type="ECO:0000313" key="2">
    <source>
        <dbReference type="EMBL" id="CAF4772120.1"/>
    </source>
</evidence>
<protein>
    <recommendedName>
        <fullName evidence="1">RyR/IP3R Homology associated domain-containing protein</fullName>
    </recommendedName>
</protein>
<sequence>GADGMAGEKNLHDADFTISLFRFCQLLCEGHNLEFQNYLRSQTGSNTNVNIIICTVDYLLSLQESLMDFYWHYSGKETVDAHGKENFCRAINVAKQVFNTLTEYIQV</sequence>
<dbReference type="Proteomes" id="UP000663873">
    <property type="component" value="Unassembled WGS sequence"/>
</dbReference>
<organism evidence="2 3">
    <name type="scientific">Rotaria socialis</name>
    <dbReference type="NCBI Taxonomy" id="392032"/>
    <lineage>
        <taxon>Eukaryota</taxon>
        <taxon>Metazoa</taxon>
        <taxon>Spiralia</taxon>
        <taxon>Gnathifera</taxon>
        <taxon>Rotifera</taxon>
        <taxon>Eurotatoria</taxon>
        <taxon>Bdelloidea</taxon>
        <taxon>Philodinida</taxon>
        <taxon>Philodinidae</taxon>
        <taxon>Rotaria</taxon>
    </lineage>
</organism>
<evidence type="ECO:0000259" key="1">
    <source>
        <dbReference type="Pfam" id="PF08454"/>
    </source>
</evidence>
<dbReference type="PANTHER" id="PTHR46399">
    <property type="entry name" value="B30.2/SPRY DOMAIN-CONTAINING PROTEIN"/>
    <property type="match status" value="1"/>
</dbReference>
<dbReference type="InterPro" id="IPR013662">
    <property type="entry name" value="RIH_assoc-dom"/>
</dbReference>
<dbReference type="Pfam" id="PF08454">
    <property type="entry name" value="RIH_assoc"/>
    <property type="match status" value="1"/>
</dbReference>
<dbReference type="GO" id="GO:0006941">
    <property type="term" value="P:striated muscle contraction"/>
    <property type="evidence" value="ECO:0007669"/>
    <property type="project" value="TreeGrafter"/>
</dbReference>
<dbReference type="GO" id="GO:0034704">
    <property type="term" value="C:calcium channel complex"/>
    <property type="evidence" value="ECO:0007669"/>
    <property type="project" value="TreeGrafter"/>
</dbReference>
<name>A0A821MPZ7_9BILA</name>
<proteinExistence type="predicted"/>
<feature type="domain" description="RyR/IP3R Homology associated" evidence="1">
    <location>
        <begin position="13"/>
        <end position="106"/>
    </location>
</feature>
<reference evidence="2" key="1">
    <citation type="submission" date="2021-02" db="EMBL/GenBank/DDBJ databases">
        <authorList>
            <person name="Nowell W R."/>
        </authorList>
    </citation>
    <scope>NUCLEOTIDE SEQUENCE</scope>
</reference>
<dbReference type="GO" id="GO:0005219">
    <property type="term" value="F:ryanodine-sensitive calcium-release channel activity"/>
    <property type="evidence" value="ECO:0007669"/>
    <property type="project" value="TreeGrafter"/>
</dbReference>
<dbReference type="GO" id="GO:0014808">
    <property type="term" value="P:release of sequestered calcium ion into cytosol by sarcoplasmic reticulum"/>
    <property type="evidence" value="ECO:0007669"/>
    <property type="project" value="TreeGrafter"/>
</dbReference>